<feature type="transmembrane region" description="Helical" evidence="1">
    <location>
        <begin position="12"/>
        <end position="30"/>
    </location>
</feature>
<dbReference type="EMBL" id="JARPXL010000006">
    <property type="protein sequence ID" value="MDT2544238.1"/>
    <property type="molecule type" value="Genomic_DNA"/>
</dbReference>
<keyword evidence="1" id="KW-0812">Transmembrane</keyword>
<name>A0AAW8T4N1_9ENTE</name>
<protein>
    <submittedName>
        <fullName evidence="2">Uncharacterized protein</fullName>
    </submittedName>
</protein>
<proteinExistence type="predicted"/>
<dbReference type="AlphaFoldDB" id="A0AAW8T4N1"/>
<sequence length="57" mass="6315">MEKRSISVDVSSGIYGAGFLFAAGMHYATYHSLLSAIIHGLLSWAYVGYWIVDFLTK</sequence>
<evidence type="ECO:0000313" key="2">
    <source>
        <dbReference type="EMBL" id="MDT2544238.1"/>
    </source>
</evidence>
<dbReference type="RefSeq" id="WP_181042670.1">
    <property type="nucleotide sequence ID" value="NZ_JARPXL010000006.1"/>
</dbReference>
<accession>A0AAW8T4N1</accession>
<evidence type="ECO:0000313" key="3">
    <source>
        <dbReference type="Proteomes" id="UP001254770"/>
    </source>
</evidence>
<keyword evidence="1" id="KW-1133">Transmembrane helix</keyword>
<keyword evidence="1" id="KW-0472">Membrane</keyword>
<comment type="caution">
    <text evidence="2">The sequence shown here is derived from an EMBL/GenBank/DDBJ whole genome shotgun (WGS) entry which is preliminary data.</text>
</comment>
<evidence type="ECO:0000256" key="1">
    <source>
        <dbReference type="SAM" id="Phobius"/>
    </source>
</evidence>
<organism evidence="2 3">
    <name type="scientific">Enterococcus raffinosus</name>
    <dbReference type="NCBI Taxonomy" id="71452"/>
    <lineage>
        <taxon>Bacteria</taxon>
        <taxon>Bacillati</taxon>
        <taxon>Bacillota</taxon>
        <taxon>Bacilli</taxon>
        <taxon>Lactobacillales</taxon>
        <taxon>Enterococcaceae</taxon>
        <taxon>Enterococcus</taxon>
    </lineage>
</organism>
<feature type="transmembrane region" description="Helical" evidence="1">
    <location>
        <begin position="36"/>
        <end position="55"/>
    </location>
</feature>
<reference evidence="2" key="1">
    <citation type="submission" date="2023-03" db="EMBL/GenBank/DDBJ databases">
        <authorList>
            <person name="Shen W."/>
            <person name="Cai J."/>
        </authorList>
    </citation>
    <scope>NUCLEOTIDE SEQUENCE</scope>
    <source>
        <strain evidence="2">Y15</strain>
    </source>
</reference>
<gene>
    <name evidence="2" type="ORF">P7D69_07820</name>
</gene>
<dbReference type="Proteomes" id="UP001254770">
    <property type="component" value="Unassembled WGS sequence"/>
</dbReference>